<dbReference type="Gene3D" id="3.40.50.300">
    <property type="entry name" value="P-loop containing nucleotide triphosphate hydrolases"/>
    <property type="match status" value="1"/>
</dbReference>
<dbReference type="OrthoDB" id="444329at2759"/>
<dbReference type="Gene3D" id="3.30.1220.10">
    <property type="entry name" value="CobW-like, C-terminal domain"/>
    <property type="match status" value="1"/>
</dbReference>
<dbReference type="EMBL" id="CAJNDS010002391">
    <property type="protein sequence ID" value="CAE7458568.1"/>
    <property type="molecule type" value="Genomic_DNA"/>
</dbReference>
<evidence type="ECO:0000313" key="8">
    <source>
        <dbReference type="Proteomes" id="UP000604046"/>
    </source>
</evidence>
<evidence type="ECO:0000313" key="7">
    <source>
        <dbReference type="EMBL" id="CAE7458568.1"/>
    </source>
</evidence>
<keyword evidence="2" id="KW-0378">Hydrolase</keyword>
<keyword evidence="1" id="KW-0547">Nucleotide-binding</keyword>
<dbReference type="Proteomes" id="UP000604046">
    <property type="component" value="Unassembled WGS sequence"/>
</dbReference>
<keyword evidence="8" id="KW-1185">Reference proteome</keyword>
<dbReference type="InterPro" id="IPR027417">
    <property type="entry name" value="P-loop_NTPase"/>
</dbReference>
<comment type="similarity">
    <text evidence="4">Belongs to the SIMIBI class G3E GTPase family. ZNG1 subfamily.</text>
</comment>
<dbReference type="SUPFAM" id="SSF90002">
    <property type="entry name" value="Hypothetical protein YjiA, C-terminal domain"/>
    <property type="match status" value="1"/>
</dbReference>
<comment type="catalytic activity">
    <reaction evidence="5">
        <text>GTP + H2O = GDP + phosphate + H(+)</text>
        <dbReference type="Rhea" id="RHEA:19669"/>
        <dbReference type="ChEBI" id="CHEBI:15377"/>
        <dbReference type="ChEBI" id="CHEBI:15378"/>
        <dbReference type="ChEBI" id="CHEBI:37565"/>
        <dbReference type="ChEBI" id="CHEBI:43474"/>
        <dbReference type="ChEBI" id="CHEBI:58189"/>
    </reaction>
    <physiologicalReaction direction="left-to-right" evidence="5">
        <dbReference type="Rhea" id="RHEA:19670"/>
    </physiologicalReaction>
</comment>
<evidence type="ECO:0000256" key="3">
    <source>
        <dbReference type="ARBA" id="ARBA00023186"/>
    </source>
</evidence>
<dbReference type="InterPro" id="IPR036627">
    <property type="entry name" value="CobW-likC_sf"/>
</dbReference>
<evidence type="ECO:0000256" key="4">
    <source>
        <dbReference type="ARBA" id="ARBA00034320"/>
    </source>
</evidence>
<dbReference type="GO" id="GO:0000166">
    <property type="term" value="F:nucleotide binding"/>
    <property type="evidence" value="ECO:0007669"/>
    <property type="project" value="UniProtKB-KW"/>
</dbReference>
<dbReference type="SMART" id="SM00833">
    <property type="entry name" value="CobW_C"/>
    <property type="match status" value="1"/>
</dbReference>
<evidence type="ECO:0000256" key="1">
    <source>
        <dbReference type="ARBA" id="ARBA00022741"/>
    </source>
</evidence>
<dbReference type="SUPFAM" id="SSF52540">
    <property type="entry name" value="P-loop containing nucleoside triphosphate hydrolases"/>
    <property type="match status" value="1"/>
</dbReference>
<evidence type="ECO:0000259" key="6">
    <source>
        <dbReference type="SMART" id="SM00833"/>
    </source>
</evidence>
<dbReference type="InterPro" id="IPR051316">
    <property type="entry name" value="Zinc-reg_GTPase_activator"/>
</dbReference>
<dbReference type="Pfam" id="PF07683">
    <property type="entry name" value="CobW_C"/>
    <property type="match status" value="1"/>
</dbReference>
<dbReference type="InterPro" id="IPR003495">
    <property type="entry name" value="CobW/HypB/UreG_nucleotide-bd"/>
</dbReference>
<dbReference type="InterPro" id="IPR011629">
    <property type="entry name" value="CobW-like_C"/>
</dbReference>
<reference evidence="7" key="1">
    <citation type="submission" date="2021-02" db="EMBL/GenBank/DDBJ databases">
        <authorList>
            <person name="Dougan E. K."/>
            <person name="Rhodes N."/>
            <person name="Thang M."/>
            <person name="Chan C."/>
        </authorList>
    </citation>
    <scope>NUCLEOTIDE SEQUENCE</scope>
</reference>
<gene>
    <name evidence="7" type="primary">yciC</name>
    <name evidence="7" type="ORF">SNAT2548_LOCUS25407</name>
</gene>
<dbReference type="AlphaFoldDB" id="A0A812RZC6"/>
<sequence length="365" mass="39766">MARPGLPVSILTGFLGAGKTTLLNRILQNRQGARVAVFVNEFGAVDIDGDLIRWQGHVDEQRVVTLDNGCMCCEVNADLRRQLRSLLKARADQVEQLDLIVIETSGLCDPGPVLDTLSQLDDLAFSLHLDTVVTVVDASHFNESTCLPKAAEELGVQSTASQQLKYCDLILLNKCDLLGGVASAAADRAEESLQKLLGAQSTAAPRIIRAAHAEVDLALLTSWDDQDARDTAGDVAEAAPTKRRRVSEKLVVDRSQPHVYRQSAASFVYMASRPFDPLLFEEWIEEGLPRSICRAKGLLWMRGVPRHVIFQLSGNRTNPFETVTGGGTPTSSRLVFIGVAGKLQECEHQVRRSLDQCLCNAPGAV</sequence>
<dbReference type="GO" id="GO:0016787">
    <property type="term" value="F:hydrolase activity"/>
    <property type="evidence" value="ECO:0007669"/>
    <property type="project" value="UniProtKB-KW"/>
</dbReference>
<feature type="domain" description="CobW C-terminal" evidence="6">
    <location>
        <begin position="264"/>
        <end position="358"/>
    </location>
</feature>
<evidence type="ECO:0000256" key="5">
    <source>
        <dbReference type="ARBA" id="ARBA00049117"/>
    </source>
</evidence>
<dbReference type="Pfam" id="PF02492">
    <property type="entry name" value="cobW"/>
    <property type="match status" value="1"/>
</dbReference>
<dbReference type="PANTHER" id="PTHR13748">
    <property type="entry name" value="COBW-RELATED"/>
    <property type="match status" value="1"/>
</dbReference>
<name>A0A812RZC6_9DINO</name>
<dbReference type="CDD" id="cd03112">
    <property type="entry name" value="CobW-like"/>
    <property type="match status" value="1"/>
</dbReference>
<proteinExistence type="inferred from homology"/>
<protein>
    <submittedName>
        <fullName evidence="7">YciC protein</fullName>
    </submittedName>
</protein>
<comment type="caution">
    <text evidence="7">The sequence shown here is derived from an EMBL/GenBank/DDBJ whole genome shotgun (WGS) entry which is preliminary data.</text>
</comment>
<keyword evidence="3" id="KW-0143">Chaperone</keyword>
<accession>A0A812RZC6</accession>
<evidence type="ECO:0000256" key="2">
    <source>
        <dbReference type="ARBA" id="ARBA00022801"/>
    </source>
</evidence>
<organism evidence="7 8">
    <name type="scientific">Symbiodinium natans</name>
    <dbReference type="NCBI Taxonomy" id="878477"/>
    <lineage>
        <taxon>Eukaryota</taxon>
        <taxon>Sar</taxon>
        <taxon>Alveolata</taxon>
        <taxon>Dinophyceae</taxon>
        <taxon>Suessiales</taxon>
        <taxon>Symbiodiniaceae</taxon>
        <taxon>Symbiodinium</taxon>
    </lineage>
</organism>